<dbReference type="VEuPathDB" id="AmoebaDB:EHI5A_031240"/>
<dbReference type="AlphaFoldDB" id="A0A5K1UPM2"/>
<dbReference type="VEuPathDB" id="AmoebaDB:EHI_000650"/>
<dbReference type="Gene3D" id="3.60.40.10">
    <property type="entry name" value="PPM-type phosphatase domain"/>
    <property type="match status" value="1"/>
</dbReference>
<feature type="region of interest" description="Disordered" evidence="1">
    <location>
        <begin position="440"/>
        <end position="466"/>
    </location>
</feature>
<dbReference type="SUPFAM" id="SSF81606">
    <property type="entry name" value="PP2C-like"/>
    <property type="match status" value="1"/>
</dbReference>
<dbReference type="VEuPathDB" id="AmoebaDB:KM1_139340"/>
<comment type="caution">
    <text evidence="3">The sequence shown here is derived from an EMBL/GenBank/DDBJ whole genome shotgun (WGS) entry which is preliminary data.</text>
</comment>
<evidence type="ECO:0000313" key="4">
    <source>
        <dbReference type="Proteomes" id="UP000078387"/>
    </source>
</evidence>
<gene>
    <name evidence="3" type="ORF">CL6EHI_000650</name>
</gene>
<accession>A0A5K1UPM2</accession>
<sequence>MSKDTPYHLLFRKAFKKDLGEIPKLPIDMVDTKQLAIHSAERKKPATIVSRDQSFGLTSFSLYPIVEGKKQGEPNADSLKFIQFANCSIGIIADGCGWGFRSKKASSNAVSGCWESIRSSIGKCKTTREIATLLVDSMASAHLSILLNSDSSLLETGTTTLLISIIVTLRTQQPYALVISIGDCQAFLYSHEIEHTDSIIGDNRKGTATYDCGGVIGPAEGKNPSLRHVELKGRYVKENDILLMMTDGFHDNFDPDICRITSDKENYVNSIISPIIKQSVSIGDCVQQLSEHIINLTDKLAELHSTLKRRSCIVSPGKLDHSTLLVYNISLHNIDISNEDCYVPNYYFKLYENPSRISISVNKHLLPTTTHLKPKLNESLSQPITPSLTPHFQFSTPVLTLSKPTSPRRLRALSRESLRALSCKSISECNPNGQCFSSSPSYSPNLSPKHTEESKQVTTSSNSPTEPYHSFVQFFMQHQQN</sequence>
<dbReference type="VEuPathDB" id="AmoebaDB:EHI8A_079060"/>
<feature type="domain" description="PPM-type phosphatase" evidence="2">
    <location>
        <begin position="70"/>
        <end position="254"/>
    </location>
</feature>
<evidence type="ECO:0000313" key="3">
    <source>
        <dbReference type="EMBL" id="GAT94197.1"/>
    </source>
</evidence>
<proteinExistence type="predicted"/>
<dbReference type="Pfam" id="PF13672">
    <property type="entry name" value="PP2C_2"/>
    <property type="match status" value="1"/>
</dbReference>
<evidence type="ECO:0000256" key="1">
    <source>
        <dbReference type="SAM" id="MobiDB-lite"/>
    </source>
</evidence>
<organism evidence="3 4">
    <name type="scientific">Entamoeba histolytica</name>
    <dbReference type="NCBI Taxonomy" id="5759"/>
    <lineage>
        <taxon>Eukaryota</taxon>
        <taxon>Amoebozoa</taxon>
        <taxon>Evosea</taxon>
        <taxon>Archamoebae</taxon>
        <taxon>Mastigamoebida</taxon>
        <taxon>Entamoebidae</taxon>
        <taxon>Entamoeba</taxon>
    </lineage>
</organism>
<dbReference type="VEuPathDB" id="AmoebaDB:EHI7A_072010"/>
<dbReference type="InterPro" id="IPR053287">
    <property type="entry name" value="PP2C-like_domain"/>
</dbReference>
<dbReference type="PANTHER" id="PTHR21586:SF0">
    <property type="entry name" value="PP2C-LIKE DOMAIN-CONTAINING PROTEIN CG9801"/>
    <property type="match status" value="1"/>
</dbReference>
<dbReference type="InterPro" id="IPR001932">
    <property type="entry name" value="PPM-type_phosphatase-like_dom"/>
</dbReference>
<dbReference type="OMA" id="FLYSHET"/>
<name>A0A5K1UPM2_ENTHI</name>
<reference evidence="3 4" key="1">
    <citation type="submission" date="2016-05" db="EMBL/GenBank/DDBJ databases">
        <title>First whole genome sequencing of Entamoeba histolytica HM1:IMSS-clone-6.</title>
        <authorList>
            <person name="Mukherjee Avik.K."/>
            <person name="Izumyama S."/>
            <person name="Nakada-Tsukui K."/>
            <person name="Nozaki T."/>
        </authorList>
    </citation>
    <scope>NUCLEOTIDE SEQUENCE [LARGE SCALE GENOMIC DNA]</scope>
    <source>
        <strain evidence="3 4">HM1:IMSS clone 6</strain>
    </source>
</reference>
<feature type="compositionally biased region" description="Polar residues" evidence="1">
    <location>
        <begin position="456"/>
        <end position="465"/>
    </location>
</feature>
<protein>
    <recommendedName>
        <fullName evidence="2">PPM-type phosphatase domain-containing protein</fullName>
    </recommendedName>
</protein>
<dbReference type="InterPro" id="IPR036457">
    <property type="entry name" value="PPM-type-like_dom_sf"/>
</dbReference>
<dbReference type="EMBL" id="BDEQ01000001">
    <property type="protein sequence ID" value="GAT94197.1"/>
    <property type="molecule type" value="Genomic_DNA"/>
</dbReference>
<evidence type="ECO:0000259" key="2">
    <source>
        <dbReference type="Pfam" id="PF13672"/>
    </source>
</evidence>
<dbReference type="PANTHER" id="PTHR21586">
    <property type="entry name" value="TIPA"/>
    <property type="match status" value="1"/>
</dbReference>
<dbReference type="Proteomes" id="UP000078387">
    <property type="component" value="Unassembled WGS sequence"/>
</dbReference>